<evidence type="ECO:0000256" key="4">
    <source>
        <dbReference type="SAM" id="SignalP"/>
    </source>
</evidence>
<dbReference type="PROSITE" id="PS50088">
    <property type="entry name" value="ANK_REPEAT"/>
    <property type="match status" value="8"/>
</dbReference>
<dbReference type="Proteomes" id="UP001218218">
    <property type="component" value="Unassembled WGS sequence"/>
</dbReference>
<dbReference type="AlphaFoldDB" id="A0AAD6ZAE4"/>
<dbReference type="PRINTS" id="PR01415">
    <property type="entry name" value="ANKYRIN"/>
</dbReference>
<dbReference type="Pfam" id="PF22939">
    <property type="entry name" value="WHD_GPIID"/>
    <property type="match status" value="1"/>
</dbReference>
<keyword evidence="8" id="KW-1185">Reference proteome</keyword>
<feature type="repeat" description="ANK" evidence="3">
    <location>
        <begin position="828"/>
        <end position="857"/>
    </location>
</feature>
<dbReference type="InterPro" id="IPR002110">
    <property type="entry name" value="Ankyrin_rpt"/>
</dbReference>
<keyword evidence="2 3" id="KW-0040">ANK repeat</keyword>
<evidence type="ECO:0000313" key="8">
    <source>
        <dbReference type="Proteomes" id="UP001218218"/>
    </source>
</evidence>
<feature type="chain" id="PRO_5042146129" evidence="4">
    <location>
        <begin position="24"/>
        <end position="1034"/>
    </location>
</feature>
<evidence type="ECO:0000256" key="3">
    <source>
        <dbReference type="PROSITE-ProRule" id="PRU00023"/>
    </source>
</evidence>
<feature type="domain" description="Nephrocystin 3-like N-terminal" evidence="6">
    <location>
        <begin position="176"/>
        <end position="299"/>
    </location>
</feature>
<dbReference type="Gene3D" id="3.40.50.300">
    <property type="entry name" value="P-loop containing nucleotide triphosphate hydrolases"/>
    <property type="match status" value="1"/>
</dbReference>
<sequence>MHLGTILLFFFLVFLFCMKTCFFNAVPHGQDLGDFFQSQTSGRVSSEYGLKQVGQQVRMSVGTSMVGGTISNPARRKIRKMRKIPEFSRLMPTWRFNQTPSVMQSMRILSITIAFAGRVVWVLSVVGCGSGIWGPVSAEIPGISSTAASESLRRCSLRVVKLTRAPGIDCPLSSISIVVDDLRTSLANEYTGVAVLYLDHKATTETHSTTNLLAAVWQQLSLTKPISTNIRKLYEKHRPQDTALSLEEIYSVLISAVEKMSIVFILVDALDEYPEDDRDTLLRRLWTLGPAVRLMLTSRPHIKIDHVISKVYYTVDLHAIEEDIRKYVEAQIEKSSRLESIEEKIVKRSDGMFLLAKLHIQSLMTKQNIAAVQDALANLSSGLDGAYDGIVKRINQQSEDDRQLAWRTLSWVFNAKTPLRPSQLREALAIEPEATMLEPDRRTDMDIISSVCAGLVVVNKADDKVRLIHYSTQMYLESVQCTIFPHAQREMTLTCMTYMRLTLDNASVFMISEQNKQYFFLDYAVEYCLVHARGKPETEIQDKILEFLGNCSEWRTLWNLNGWGNKLGPMNPWRGKLGPNKLSIVLAFGLEAIASRILRKDGPGGSLQEAASRGAMDAVRFLLEKVENYGGAFVNAEGGEHGSALGGAVWNGHELAVKLLIDHGANINAGVGEYKSPLHAAVWRGHEVVVQLLLEHGADMNVKAGEHGTPLKLAFRKWDGPSIAVLLKHAGLDEKASTELWHILLMRHRAADSKSEDCGLSIALQAASWMGHEAMVLLLLEHGANVNAQGGLYGSALQQASNLGHKGLVRLLLEHGADVNAQDGWYGSALQAASSHGREHIVRLLLEHGANINAQGGSCGSALEAASSHGHEAVVKLLLERGTDFNTALWEASIEGHELVVKLLLEHGAPANANDWWRGSILQVASRHGHEGIVRLLLEHGADVNARGRQYANALHAANNQGHKNVAKLLLEHGASADTGGKWHTRALDTNIVVTPPAKSLKRRLSRSDSGSNLEWGIPKMKLRRRSTETSNLY</sequence>
<feature type="repeat" description="ANK" evidence="3">
    <location>
        <begin position="673"/>
        <end position="705"/>
    </location>
</feature>
<dbReference type="Pfam" id="PF12796">
    <property type="entry name" value="Ank_2"/>
    <property type="match status" value="2"/>
</dbReference>
<feature type="repeat" description="ANK" evidence="3">
    <location>
        <begin position="763"/>
        <end position="791"/>
    </location>
</feature>
<organism evidence="7 8">
    <name type="scientific">Mycena albidolilacea</name>
    <dbReference type="NCBI Taxonomy" id="1033008"/>
    <lineage>
        <taxon>Eukaryota</taxon>
        <taxon>Fungi</taxon>
        <taxon>Dikarya</taxon>
        <taxon>Basidiomycota</taxon>
        <taxon>Agaricomycotina</taxon>
        <taxon>Agaricomycetes</taxon>
        <taxon>Agaricomycetidae</taxon>
        <taxon>Agaricales</taxon>
        <taxon>Marasmiineae</taxon>
        <taxon>Mycenaceae</taxon>
        <taxon>Mycena</taxon>
    </lineage>
</organism>
<dbReference type="Gene3D" id="1.25.40.20">
    <property type="entry name" value="Ankyrin repeat-containing domain"/>
    <property type="match status" value="4"/>
</dbReference>
<evidence type="ECO:0000313" key="7">
    <source>
        <dbReference type="EMBL" id="KAJ7312747.1"/>
    </source>
</evidence>
<reference evidence="7" key="1">
    <citation type="submission" date="2023-03" db="EMBL/GenBank/DDBJ databases">
        <title>Massive genome expansion in bonnet fungi (Mycena s.s.) driven by repeated elements and novel gene families across ecological guilds.</title>
        <authorList>
            <consortium name="Lawrence Berkeley National Laboratory"/>
            <person name="Harder C.B."/>
            <person name="Miyauchi S."/>
            <person name="Viragh M."/>
            <person name="Kuo A."/>
            <person name="Thoen E."/>
            <person name="Andreopoulos B."/>
            <person name="Lu D."/>
            <person name="Skrede I."/>
            <person name="Drula E."/>
            <person name="Henrissat B."/>
            <person name="Morin E."/>
            <person name="Kohler A."/>
            <person name="Barry K."/>
            <person name="LaButti K."/>
            <person name="Morin E."/>
            <person name="Salamov A."/>
            <person name="Lipzen A."/>
            <person name="Mereny Z."/>
            <person name="Hegedus B."/>
            <person name="Baldrian P."/>
            <person name="Stursova M."/>
            <person name="Weitz H."/>
            <person name="Taylor A."/>
            <person name="Grigoriev I.V."/>
            <person name="Nagy L.G."/>
            <person name="Martin F."/>
            <person name="Kauserud H."/>
        </authorList>
    </citation>
    <scope>NUCLEOTIDE SEQUENCE</scope>
    <source>
        <strain evidence="7">CBHHK002</strain>
    </source>
</reference>
<feature type="repeat" description="ANK" evidence="3">
    <location>
        <begin position="950"/>
        <end position="982"/>
    </location>
</feature>
<name>A0AAD6ZAE4_9AGAR</name>
<feature type="repeat" description="ANK" evidence="3">
    <location>
        <begin position="858"/>
        <end position="886"/>
    </location>
</feature>
<dbReference type="Pfam" id="PF13637">
    <property type="entry name" value="Ank_4"/>
    <property type="match status" value="1"/>
</dbReference>
<feature type="repeat" description="ANK" evidence="3">
    <location>
        <begin position="795"/>
        <end position="824"/>
    </location>
</feature>
<dbReference type="Pfam" id="PF24883">
    <property type="entry name" value="NPHP3_N"/>
    <property type="match status" value="1"/>
</dbReference>
<dbReference type="InterPro" id="IPR054471">
    <property type="entry name" value="GPIID_WHD"/>
</dbReference>
<dbReference type="Pfam" id="PF00023">
    <property type="entry name" value="Ank"/>
    <property type="match status" value="2"/>
</dbReference>
<evidence type="ECO:0000259" key="6">
    <source>
        <dbReference type="Pfam" id="PF24883"/>
    </source>
</evidence>
<evidence type="ECO:0000256" key="1">
    <source>
        <dbReference type="ARBA" id="ARBA00022737"/>
    </source>
</evidence>
<comment type="caution">
    <text evidence="7">The sequence shown here is derived from an EMBL/GenBank/DDBJ whole genome shotgun (WGS) entry which is preliminary data.</text>
</comment>
<evidence type="ECO:0000256" key="2">
    <source>
        <dbReference type="ARBA" id="ARBA00023043"/>
    </source>
</evidence>
<protein>
    <submittedName>
        <fullName evidence="7">Ankyrin repeat-containing domain protein</fullName>
    </submittedName>
</protein>
<evidence type="ECO:0000259" key="5">
    <source>
        <dbReference type="Pfam" id="PF22939"/>
    </source>
</evidence>
<proteinExistence type="predicted"/>
<feature type="domain" description="GPI inositol-deacylase winged helix" evidence="5">
    <location>
        <begin position="400"/>
        <end position="477"/>
    </location>
</feature>
<feature type="repeat" description="ANK" evidence="3">
    <location>
        <begin position="920"/>
        <end position="949"/>
    </location>
</feature>
<accession>A0AAD6ZAE4</accession>
<dbReference type="SMART" id="SM00248">
    <property type="entry name" value="ANK"/>
    <property type="match status" value="9"/>
</dbReference>
<dbReference type="PANTHER" id="PTHR24173">
    <property type="entry name" value="ANKYRIN REPEAT CONTAINING"/>
    <property type="match status" value="1"/>
</dbReference>
<keyword evidence="1" id="KW-0677">Repeat</keyword>
<keyword evidence="4" id="KW-0732">Signal</keyword>
<dbReference type="InterPro" id="IPR036770">
    <property type="entry name" value="Ankyrin_rpt-contain_sf"/>
</dbReference>
<dbReference type="EMBL" id="JARIHO010000070">
    <property type="protein sequence ID" value="KAJ7312747.1"/>
    <property type="molecule type" value="Genomic_DNA"/>
</dbReference>
<dbReference type="PROSITE" id="PS50297">
    <property type="entry name" value="ANK_REP_REGION"/>
    <property type="match status" value="7"/>
</dbReference>
<dbReference type="InterPro" id="IPR027417">
    <property type="entry name" value="P-loop_NTPase"/>
</dbReference>
<dbReference type="SUPFAM" id="SSF48403">
    <property type="entry name" value="Ankyrin repeat"/>
    <property type="match status" value="1"/>
</dbReference>
<feature type="signal peptide" evidence="4">
    <location>
        <begin position="1"/>
        <end position="23"/>
    </location>
</feature>
<dbReference type="InterPro" id="IPR056884">
    <property type="entry name" value="NPHP3-like_N"/>
</dbReference>
<gene>
    <name evidence="7" type="ORF">DFH08DRAFT_821908</name>
</gene>
<feature type="repeat" description="ANK" evidence="3">
    <location>
        <begin position="884"/>
        <end position="916"/>
    </location>
</feature>
<dbReference type="PANTHER" id="PTHR24173:SF74">
    <property type="entry name" value="ANKYRIN REPEAT DOMAIN-CONTAINING PROTEIN 16"/>
    <property type="match status" value="1"/>
</dbReference>